<evidence type="ECO:0000256" key="2">
    <source>
        <dbReference type="ARBA" id="ARBA00007524"/>
    </source>
</evidence>
<name>A0A6M4ILH8_9BACT</name>
<sequence>MLQSLPSLLAWILGTSVAAIGGAVTAKSANEFYGILQKPWWAPPGWLFGPAWTLLYILMGTAAWRVWRLAGFDGATVELSFYAVQLVLNMAWSYFFFVRRTGLGATIEVVSLWILIAITLVLFWRRDTLAGVLFVPYLTWVTFATTLTVVVWRRNPTLL</sequence>
<comment type="similarity">
    <text evidence="2">Belongs to the TspO/BZRP family.</text>
</comment>
<dbReference type="Gene3D" id="1.20.1260.100">
    <property type="entry name" value="TspO/MBR protein"/>
    <property type="match status" value="1"/>
</dbReference>
<keyword evidence="4 6" id="KW-1133">Transmembrane helix</keyword>
<comment type="subcellular location">
    <subcellularLocation>
        <location evidence="1">Membrane</location>
        <topology evidence="1">Multi-pass membrane protein</topology>
    </subcellularLocation>
</comment>
<evidence type="ECO:0000256" key="1">
    <source>
        <dbReference type="ARBA" id="ARBA00004141"/>
    </source>
</evidence>
<feature type="transmembrane region" description="Helical" evidence="6">
    <location>
        <begin position="103"/>
        <end position="124"/>
    </location>
</feature>
<evidence type="ECO:0000256" key="4">
    <source>
        <dbReference type="ARBA" id="ARBA00022989"/>
    </source>
</evidence>
<dbReference type="Proteomes" id="UP000500938">
    <property type="component" value="Chromosome"/>
</dbReference>
<dbReference type="FunFam" id="1.20.1260.100:FF:000001">
    <property type="entry name" value="translocator protein 2"/>
    <property type="match status" value="1"/>
</dbReference>
<dbReference type="PANTHER" id="PTHR10057:SF0">
    <property type="entry name" value="TRANSLOCATOR PROTEIN"/>
    <property type="match status" value="1"/>
</dbReference>
<dbReference type="EMBL" id="CP053085">
    <property type="protein sequence ID" value="QJR34729.1"/>
    <property type="molecule type" value="Genomic_DNA"/>
</dbReference>
<dbReference type="GO" id="GO:0033013">
    <property type="term" value="P:tetrapyrrole metabolic process"/>
    <property type="evidence" value="ECO:0007669"/>
    <property type="project" value="UniProtKB-ARBA"/>
</dbReference>
<dbReference type="AlphaFoldDB" id="A0A6M4ILH8"/>
<evidence type="ECO:0000313" key="8">
    <source>
        <dbReference type="Proteomes" id="UP000500938"/>
    </source>
</evidence>
<keyword evidence="5 6" id="KW-0472">Membrane</keyword>
<dbReference type="GO" id="GO:0016020">
    <property type="term" value="C:membrane"/>
    <property type="evidence" value="ECO:0007669"/>
    <property type="project" value="UniProtKB-SubCell"/>
</dbReference>
<dbReference type="InterPro" id="IPR004307">
    <property type="entry name" value="TspO_MBR"/>
</dbReference>
<protein>
    <submittedName>
        <fullName evidence="7">Tryptophan-rich sensory protein</fullName>
    </submittedName>
</protein>
<gene>
    <name evidence="7" type="ORF">HKW67_03970</name>
</gene>
<evidence type="ECO:0000256" key="5">
    <source>
        <dbReference type="ARBA" id="ARBA00023136"/>
    </source>
</evidence>
<dbReference type="RefSeq" id="WP_171224157.1">
    <property type="nucleotide sequence ID" value="NZ_CP053085.1"/>
</dbReference>
<accession>A0A6M4ILH8</accession>
<evidence type="ECO:0000256" key="3">
    <source>
        <dbReference type="ARBA" id="ARBA00022692"/>
    </source>
</evidence>
<dbReference type="PIRSF" id="PIRSF005859">
    <property type="entry name" value="PBR"/>
    <property type="match status" value="1"/>
</dbReference>
<keyword evidence="8" id="KW-1185">Reference proteome</keyword>
<organism evidence="7 8">
    <name type="scientific">Gemmatimonas groenlandica</name>
    <dbReference type="NCBI Taxonomy" id="2732249"/>
    <lineage>
        <taxon>Bacteria</taxon>
        <taxon>Pseudomonadati</taxon>
        <taxon>Gemmatimonadota</taxon>
        <taxon>Gemmatimonadia</taxon>
        <taxon>Gemmatimonadales</taxon>
        <taxon>Gemmatimonadaceae</taxon>
        <taxon>Gemmatimonas</taxon>
    </lineage>
</organism>
<keyword evidence="3 6" id="KW-0812">Transmembrane</keyword>
<dbReference type="InterPro" id="IPR038330">
    <property type="entry name" value="TspO/MBR-related_sf"/>
</dbReference>
<dbReference type="CDD" id="cd15904">
    <property type="entry name" value="TSPO_MBR"/>
    <property type="match status" value="1"/>
</dbReference>
<feature type="transmembrane region" description="Helical" evidence="6">
    <location>
        <begin position="79"/>
        <end position="97"/>
    </location>
</feature>
<dbReference type="PANTHER" id="PTHR10057">
    <property type="entry name" value="PERIPHERAL-TYPE BENZODIAZEPINE RECEPTOR"/>
    <property type="match status" value="1"/>
</dbReference>
<evidence type="ECO:0000256" key="6">
    <source>
        <dbReference type="SAM" id="Phobius"/>
    </source>
</evidence>
<reference evidence="7 8" key="1">
    <citation type="submission" date="2020-05" db="EMBL/GenBank/DDBJ databases">
        <title>Complete genome sequence of Gemmatimonas greenlandica TET16.</title>
        <authorList>
            <person name="Zeng Y."/>
        </authorList>
    </citation>
    <scope>NUCLEOTIDE SEQUENCE [LARGE SCALE GENOMIC DNA]</scope>
    <source>
        <strain evidence="7 8">TET16</strain>
    </source>
</reference>
<feature type="transmembrane region" description="Helical" evidence="6">
    <location>
        <begin position="131"/>
        <end position="152"/>
    </location>
</feature>
<feature type="transmembrane region" description="Helical" evidence="6">
    <location>
        <begin position="45"/>
        <end position="67"/>
    </location>
</feature>
<dbReference type="Pfam" id="PF03073">
    <property type="entry name" value="TspO_MBR"/>
    <property type="match status" value="1"/>
</dbReference>
<proteinExistence type="inferred from homology"/>
<dbReference type="KEGG" id="ggr:HKW67_03970"/>
<evidence type="ECO:0000313" key="7">
    <source>
        <dbReference type="EMBL" id="QJR34729.1"/>
    </source>
</evidence>